<organism evidence="4 5">
    <name type="scientific">Cohnella candidum</name>
    <dbReference type="NCBI Taxonomy" id="2674991"/>
    <lineage>
        <taxon>Bacteria</taxon>
        <taxon>Bacillati</taxon>
        <taxon>Bacillota</taxon>
        <taxon>Bacilli</taxon>
        <taxon>Bacillales</taxon>
        <taxon>Paenibacillaceae</taxon>
        <taxon>Cohnella</taxon>
    </lineage>
</organism>
<dbReference type="InterPro" id="IPR011050">
    <property type="entry name" value="Pectin_lyase_fold/virulence"/>
</dbReference>
<keyword evidence="5" id="KW-1185">Reference proteome</keyword>
<protein>
    <recommendedName>
        <fullName evidence="6">Pectate lyase superfamily protein domain-containing protein</fullName>
    </recommendedName>
</protein>
<dbReference type="SUPFAM" id="SSF51126">
    <property type="entry name" value="Pectin lyase-like"/>
    <property type="match status" value="2"/>
</dbReference>
<gene>
    <name evidence="4" type="ORF">EAV92_15375</name>
</gene>
<feature type="domain" description="Right handed beta helix" evidence="2">
    <location>
        <begin position="280"/>
        <end position="430"/>
    </location>
</feature>
<evidence type="ECO:0008006" key="6">
    <source>
        <dbReference type="Google" id="ProtNLM"/>
    </source>
</evidence>
<dbReference type="InterPro" id="IPR055149">
    <property type="entry name" value="Agl_cat_D2"/>
</dbReference>
<proteinExistence type="predicted"/>
<dbReference type="PANTHER" id="PTHR22990:SF15">
    <property type="entry name" value="F-BOX ONLY PROTEIN 10"/>
    <property type="match status" value="1"/>
</dbReference>
<dbReference type="InterPro" id="IPR006626">
    <property type="entry name" value="PbH1"/>
</dbReference>
<dbReference type="PANTHER" id="PTHR22990">
    <property type="entry name" value="F-BOX ONLY PROTEIN"/>
    <property type="match status" value="1"/>
</dbReference>
<name>A0A3G3K014_9BACL</name>
<evidence type="ECO:0000313" key="4">
    <source>
        <dbReference type="EMBL" id="AYQ73838.1"/>
    </source>
</evidence>
<evidence type="ECO:0000259" key="3">
    <source>
        <dbReference type="Pfam" id="PF22816"/>
    </source>
</evidence>
<evidence type="ECO:0000259" key="2">
    <source>
        <dbReference type="Pfam" id="PF13229"/>
    </source>
</evidence>
<dbReference type="InterPro" id="IPR051550">
    <property type="entry name" value="SCF-Subunits/Alg-Epimerases"/>
</dbReference>
<keyword evidence="1" id="KW-0677">Repeat</keyword>
<dbReference type="EMBL" id="CP033433">
    <property type="protein sequence ID" value="AYQ73838.1"/>
    <property type="molecule type" value="Genomic_DNA"/>
</dbReference>
<dbReference type="KEGG" id="coh:EAV92_15375"/>
<dbReference type="InterPro" id="IPR012334">
    <property type="entry name" value="Pectin_lyas_fold"/>
</dbReference>
<reference evidence="4 5" key="1">
    <citation type="submission" date="2018-10" db="EMBL/GenBank/DDBJ databases">
        <title>Genome Sequence of Cohnella sp.</title>
        <authorList>
            <person name="Srinivasan S."/>
            <person name="Kim M.K."/>
        </authorList>
    </citation>
    <scope>NUCLEOTIDE SEQUENCE [LARGE SCALE GENOMIC DNA]</scope>
    <source>
        <strain evidence="4 5">18JY8-7</strain>
    </source>
</reference>
<dbReference type="Gene3D" id="2.160.20.10">
    <property type="entry name" value="Single-stranded right-handed beta-helix, Pectin lyase-like"/>
    <property type="match status" value="2"/>
</dbReference>
<dbReference type="InterPro" id="IPR039448">
    <property type="entry name" value="Beta_helix"/>
</dbReference>
<dbReference type="Proteomes" id="UP000269097">
    <property type="component" value="Chromosome"/>
</dbReference>
<dbReference type="RefSeq" id="WP_123041922.1">
    <property type="nucleotide sequence ID" value="NZ_CP033433.1"/>
</dbReference>
<accession>A0A3G3K014</accession>
<feature type="domain" description="Alpha-1,3-glucanase catalytic" evidence="3">
    <location>
        <begin position="110"/>
        <end position="255"/>
    </location>
</feature>
<dbReference type="AlphaFoldDB" id="A0A3G3K014"/>
<dbReference type="SMART" id="SM00710">
    <property type="entry name" value="PbH1"/>
    <property type="match status" value="10"/>
</dbReference>
<evidence type="ECO:0000256" key="1">
    <source>
        <dbReference type="ARBA" id="ARBA00022737"/>
    </source>
</evidence>
<dbReference type="Pfam" id="PF22816">
    <property type="entry name" value="CatAgl_D2"/>
    <property type="match status" value="1"/>
</dbReference>
<dbReference type="Pfam" id="PF13229">
    <property type="entry name" value="Beta_helix"/>
    <property type="match status" value="1"/>
</dbReference>
<evidence type="ECO:0000313" key="5">
    <source>
        <dbReference type="Proteomes" id="UP000269097"/>
    </source>
</evidence>
<sequence>MRTSAGPGTRWLKQVLKIGLAGLAALLFLSYPTVMETKSTASGTLELAVGPAAGKASAKAPLPSWGPERDIPAYRVSVRDFGAKGDGKADDTLKIQAAVDSVGKHGGGVVYFPNGVYKVSESIVVKRDLVALEGEGWGAELRMVKHPKRVVTIQGSRDNVVRNLKISLGVANAVRNDQDVGVYVTSAASNFMVENVFGEGKGIMVRGSVVKGTIRNNRIQNTLADGIHLTGGSRFILVTGNELSHTGDDSIAVVSYESQKALTMQVVIADNRVRNSLSRGIAHVGGYQVEIRGNVIEGTSSSGILVDRDGNYQTFAPVLTTIEGNTVTGAGTYGVRRGNQFGIEVSKGASYVTISDNSVTGSKTRGISVIADRTSIRNNVSSGNGDSGIQVGADDVVVAGNLIEKNGIYGFFAEDSDRLRFTGNRLTDNNTRNRSHTDNFLLADSDDSEITGNVSVETRKTMRIERSFELTGSCKGTVFEKNQSQGTMSGAVVTCKP</sequence>